<feature type="transmembrane region" description="Helical" evidence="1">
    <location>
        <begin position="295"/>
        <end position="315"/>
    </location>
</feature>
<keyword evidence="1" id="KW-0472">Membrane</keyword>
<dbReference type="Pfam" id="PF00615">
    <property type="entry name" value="RGS"/>
    <property type="match status" value="1"/>
</dbReference>
<sequence>MSILFYRRPDYVAKVPGPMNLTQCQLYVERTQKHKRAIPPELSFENVIQNRALPPCALQDFMDYLVYVSHDAENLQFWLWLQDYSKRFYAAPKSDQALSPPWYQVEAAQPVGSDPNEPPRTSDRKAAAVSEFEVNFDNAEPPPLSPVLSPQFDKQSFISGIASTARSAADSVEDANAQVGLKWQSFTVQPFRPEINRVITHYLAPNAPRELNLSHRHRASVLHALQHTTHPSALSLVKDMVESTLRGQSHPNFIRWSICNGNRPRVLFVKWNGYLHIFAGLILAILLILSRKSRWWRLFAFPLLFVGFDIMIAAYKGLCVIIHTSHCRALRPWEQFGDGASLSSFEADDEATLSTDDVYHLDIRSAGGGGATMDKRGISMDTFGTSNGYGHEGWVEKYRNKPLVRKVFAKQIWIQDETVRLLQDRIVMQSHVWALGIVVPLQVLLVALPVYGRI</sequence>
<keyword evidence="1" id="KW-1133">Transmembrane helix</keyword>
<dbReference type="SUPFAM" id="SSF48097">
    <property type="entry name" value="Regulator of G-protein signaling, RGS"/>
    <property type="match status" value="1"/>
</dbReference>
<feature type="domain" description="RGS" evidence="2">
    <location>
        <begin position="194"/>
        <end position="255"/>
    </location>
</feature>
<evidence type="ECO:0000313" key="3">
    <source>
        <dbReference type="EMBL" id="CAF9926431.1"/>
    </source>
</evidence>
<dbReference type="Proteomes" id="UP000664521">
    <property type="component" value="Unassembled WGS sequence"/>
</dbReference>
<dbReference type="Gene3D" id="1.10.167.10">
    <property type="entry name" value="Regulator of G-protein Signalling 4, domain 2"/>
    <property type="match status" value="1"/>
</dbReference>
<dbReference type="OrthoDB" id="3232309at2759"/>
<dbReference type="AlphaFoldDB" id="A0A8H3FKT4"/>
<dbReference type="PANTHER" id="PTHR39466">
    <property type="entry name" value="RGS DOMAIN-CONTAINING PROTEIN"/>
    <property type="match status" value="1"/>
</dbReference>
<accession>A0A8H3FKT4</accession>
<organism evidence="3 4">
    <name type="scientific">Heterodermia speciosa</name>
    <dbReference type="NCBI Taxonomy" id="116794"/>
    <lineage>
        <taxon>Eukaryota</taxon>
        <taxon>Fungi</taxon>
        <taxon>Dikarya</taxon>
        <taxon>Ascomycota</taxon>
        <taxon>Pezizomycotina</taxon>
        <taxon>Lecanoromycetes</taxon>
        <taxon>OSLEUM clade</taxon>
        <taxon>Lecanoromycetidae</taxon>
        <taxon>Caliciales</taxon>
        <taxon>Physciaceae</taxon>
        <taxon>Heterodermia</taxon>
    </lineage>
</organism>
<proteinExistence type="predicted"/>
<dbReference type="EMBL" id="CAJPDS010000041">
    <property type="protein sequence ID" value="CAF9926431.1"/>
    <property type="molecule type" value="Genomic_DNA"/>
</dbReference>
<keyword evidence="4" id="KW-1185">Reference proteome</keyword>
<comment type="caution">
    <text evidence="3">The sequence shown here is derived from an EMBL/GenBank/DDBJ whole genome shotgun (WGS) entry which is preliminary data.</text>
</comment>
<evidence type="ECO:0000256" key="1">
    <source>
        <dbReference type="SAM" id="Phobius"/>
    </source>
</evidence>
<gene>
    <name evidence="3" type="ORF">HETSPECPRED_006332</name>
</gene>
<dbReference type="InterPro" id="IPR036305">
    <property type="entry name" value="RGS_sf"/>
</dbReference>
<name>A0A8H3FKT4_9LECA</name>
<dbReference type="PANTHER" id="PTHR39466:SF1">
    <property type="entry name" value="RGS DOMAIN-CONTAINING PROTEIN"/>
    <property type="match status" value="1"/>
</dbReference>
<keyword evidence="1" id="KW-0812">Transmembrane</keyword>
<evidence type="ECO:0000313" key="4">
    <source>
        <dbReference type="Proteomes" id="UP000664521"/>
    </source>
</evidence>
<evidence type="ECO:0000259" key="2">
    <source>
        <dbReference type="Pfam" id="PF00615"/>
    </source>
</evidence>
<feature type="transmembrane region" description="Helical" evidence="1">
    <location>
        <begin position="432"/>
        <end position="451"/>
    </location>
</feature>
<protein>
    <recommendedName>
        <fullName evidence="2">RGS domain-containing protein</fullName>
    </recommendedName>
</protein>
<reference evidence="3" key="1">
    <citation type="submission" date="2021-03" db="EMBL/GenBank/DDBJ databases">
        <authorList>
            <person name="Tagirdzhanova G."/>
        </authorList>
    </citation>
    <scope>NUCLEOTIDE SEQUENCE</scope>
</reference>
<feature type="transmembrane region" description="Helical" evidence="1">
    <location>
        <begin position="271"/>
        <end position="289"/>
    </location>
</feature>
<dbReference type="InterPro" id="IPR044926">
    <property type="entry name" value="RGS_subdomain_2"/>
</dbReference>
<dbReference type="InterPro" id="IPR016137">
    <property type="entry name" value="RGS"/>
</dbReference>